<gene>
    <name evidence="1" type="ORF">MSZNOR_4425</name>
</gene>
<accession>A0ABM9I838</accession>
<dbReference type="Proteomes" id="UP001162030">
    <property type="component" value="Chromosome"/>
</dbReference>
<dbReference type="EMBL" id="OX458333">
    <property type="protein sequence ID" value="CAI8949909.1"/>
    <property type="molecule type" value="Genomic_DNA"/>
</dbReference>
<proteinExistence type="predicted"/>
<protein>
    <submittedName>
        <fullName evidence="1">Uncharacterized protein</fullName>
    </submittedName>
</protein>
<sequence>MGSNLNTPISWETKVFYIRGTISAVRRFGGWLGVTSRMIIYPEGVMLCSKPGAFSRRSLVRPSKVHHHADSSS</sequence>
<organism evidence="1 2">
    <name type="scientific">Methylocaldum szegediense</name>
    <dbReference type="NCBI Taxonomy" id="73780"/>
    <lineage>
        <taxon>Bacteria</taxon>
        <taxon>Pseudomonadati</taxon>
        <taxon>Pseudomonadota</taxon>
        <taxon>Gammaproteobacteria</taxon>
        <taxon>Methylococcales</taxon>
        <taxon>Methylococcaceae</taxon>
        <taxon>Methylocaldum</taxon>
    </lineage>
</organism>
<evidence type="ECO:0000313" key="1">
    <source>
        <dbReference type="EMBL" id="CAI8949909.1"/>
    </source>
</evidence>
<name>A0ABM9I838_9GAMM</name>
<keyword evidence="2" id="KW-1185">Reference proteome</keyword>
<evidence type="ECO:0000313" key="2">
    <source>
        <dbReference type="Proteomes" id="UP001162030"/>
    </source>
</evidence>
<reference evidence="1 2" key="1">
    <citation type="submission" date="2023-03" db="EMBL/GenBank/DDBJ databases">
        <authorList>
            <person name="Pearce D."/>
        </authorList>
    </citation>
    <scope>NUCLEOTIDE SEQUENCE [LARGE SCALE GENOMIC DNA]</scope>
    <source>
        <strain evidence="1">Msz</strain>
    </source>
</reference>